<dbReference type="InterPro" id="IPR001680">
    <property type="entry name" value="WD40_rpt"/>
</dbReference>
<dbReference type="Gene3D" id="2.130.10.10">
    <property type="entry name" value="YVTN repeat-like/Quinoprotein amine dehydrogenase"/>
    <property type="match status" value="1"/>
</dbReference>
<gene>
    <name evidence="7" type="ORF">PYW07_004161</name>
</gene>
<protein>
    <recommendedName>
        <fullName evidence="5">Cilia- and flagella-associated protein 251</fullName>
    </recommendedName>
</protein>
<dbReference type="InterPro" id="IPR036322">
    <property type="entry name" value="WD40_repeat_dom_sf"/>
</dbReference>
<dbReference type="Proteomes" id="UP001231518">
    <property type="component" value="Chromosome 15"/>
</dbReference>
<dbReference type="Gene3D" id="1.10.238.10">
    <property type="entry name" value="EF-hand"/>
    <property type="match status" value="1"/>
</dbReference>
<dbReference type="AlphaFoldDB" id="A0AAD7YP71"/>
<evidence type="ECO:0000256" key="2">
    <source>
        <dbReference type="ARBA" id="ARBA00022574"/>
    </source>
</evidence>
<accession>A0AAD7YP71</accession>
<feature type="region of interest" description="Disordered" evidence="6">
    <location>
        <begin position="26"/>
        <end position="53"/>
    </location>
</feature>
<evidence type="ECO:0000256" key="5">
    <source>
        <dbReference type="ARBA" id="ARBA00040994"/>
    </source>
</evidence>
<evidence type="ECO:0000256" key="1">
    <source>
        <dbReference type="ARBA" id="ARBA00004138"/>
    </source>
</evidence>
<dbReference type="GO" id="GO:0031514">
    <property type="term" value="C:motile cilium"/>
    <property type="evidence" value="ECO:0007669"/>
    <property type="project" value="TreeGrafter"/>
</dbReference>
<keyword evidence="8" id="KW-1185">Reference proteome</keyword>
<keyword evidence="2" id="KW-0853">WD repeat</keyword>
<evidence type="ECO:0000313" key="8">
    <source>
        <dbReference type="Proteomes" id="UP001231518"/>
    </source>
</evidence>
<evidence type="ECO:0000256" key="3">
    <source>
        <dbReference type="ARBA" id="ARBA00022737"/>
    </source>
</evidence>
<proteinExistence type="predicted"/>
<keyword evidence="3" id="KW-0677">Repeat</keyword>
<name>A0AAD7YP71_MYTSE</name>
<dbReference type="PANTHER" id="PTHR13720">
    <property type="entry name" value="WD-40 REPEAT PROTEIN"/>
    <property type="match status" value="1"/>
</dbReference>
<dbReference type="InterPro" id="IPR050630">
    <property type="entry name" value="WD_repeat_EMAP"/>
</dbReference>
<dbReference type="InterPro" id="IPR011992">
    <property type="entry name" value="EF-hand-dom_pair"/>
</dbReference>
<dbReference type="EMBL" id="JARGEI010000012">
    <property type="protein sequence ID" value="KAJ8722981.1"/>
    <property type="molecule type" value="Genomic_DNA"/>
</dbReference>
<comment type="caution">
    <text evidence="7">The sequence shown here is derived from an EMBL/GenBank/DDBJ whole genome shotgun (WGS) entry which is preliminary data.</text>
</comment>
<comment type="subcellular location">
    <subcellularLocation>
        <location evidence="1">Cell projection</location>
        <location evidence="1">Cilium</location>
    </subcellularLocation>
</comment>
<dbReference type="PANTHER" id="PTHR13720:SF13">
    <property type="entry name" value="CILIA- AND FLAGELLA-ASSOCIATED PROTEIN 251"/>
    <property type="match status" value="1"/>
</dbReference>
<dbReference type="Gene3D" id="1.20.5.340">
    <property type="match status" value="1"/>
</dbReference>
<reference evidence="7" key="1">
    <citation type="submission" date="2023-03" db="EMBL/GenBank/DDBJ databases">
        <title>Chromosome-level genomes of two armyworms, Mythimna separata and Mythimna loreyi, provide insights into the biosynthesis and reception of sex pheromones.</title>
        <authorList>
            <person name="Zhao H."/>
        </authorList>
    </citation>
    <scope>NUCLEOTIDE SEQUENCE</scope>
    <source>
        <strain evidence="7">BeijingLab</strain>
        <tissue evidence="7">Pupa</tissue>
    </source>
</reference>
<dbReference type="SUPFAM" id="SSF47473">
    <property type="entry name" value="EF-hand"/>
    <property type="match status" value="1"/>
</dbReference>
<evidence type="ECO:0000313" key="7">
    <source>
        <dbReference type="EMBL" id="KAJ8722981.1"/>
    </source>
</evidence>
<sequence>MLRSPPVAKAMNQSRSETDLIKLCEDEQSHDLSSPHITQRAKKRAFSSSGKKLGKSEKSVEEIDFRTELRDMMNQFIASQNARLETLEAHILELKLHCAKIETSNNGMASSLNGLSDQITSLESKITGLDRQRAEMCSHLSALDEKIDTLERNMIKTLLLVVGYSDGVVELFNFKQHRLITRLDLRSHYTTVIAPDFDSVNGNYQYLVPELSVTCLKYSPSGLHLACALNTGQVLFFDPTTLELLTPTPFADCARTIHYISFSEDSKNMATADEDRTVCVYKYNCTSLQWQFLGKHRSHYKDITSINFLPTRTSAGEYRLVSLGVDRCMVEYDLAASGGGILELASVDRVDQTAIPLTAIVWPVPDNLPEECRTSLPSILVANDEFKYKIVNYSTAMTLATVLGPRYEYPVCKMQLITDKQGADKNKYLVFACKEVVGLQKMPLDGNPWKHCGMLAHPTKVLNMCFRDDLGILFTIGSKDTVLSQWEVQYKSVETTAQQGGIELDPYYCLVEDGRPGWLFQEIRDLFYYIQILCQGTFSPARREVKDYIPIDSLPDLMRALGFFPSEYEVENLIVEAKYKVYLKAPVSEIGFEEFVQLYLNHRPVFGESFKRLRTAFRTFAYVLASKPDEFFMKREDFIDMLSNNGEYFSRELCWYLLTILSGHSFEDRALMSEDDFSFLPEFINFNHFVTEIIGINELDDVSIPSGADSMVSSYTQLSMDSDD</sequence>
<dbReference type="Pfam" id="PF00400">
    <property type="entry name" value="WD40"/>
    <property type="match status" value="1"/>
</dbReference>
<dbReference type="SUPFAM" id="SSF50978">
    <property type="entry name" value="WD40 repeat-like"/>
    <property type="match status" value="1"/>
</dbReference>
<organism evidence="7 8">
    <name type="scientific">Mythimna separata</name>
    <name type="common">Oriental armyworm</name>
    <name type="synonym">Pseudaletia separata</name>
    <dbReference type="NCBI Taxonomy" id="271217"/>
    <lineage>
        <taxon>Eukaryota</taxon>
        <taxon>Metazoa</taxon>
        <taxon>Ecdysozoa</taxon>
        <taxon>Arthropoda</taxon>
        <taxon>Hexapoda</taxon>
        <taxon>Insecta</taxon>
        <taxon>Pterygota</taxon>
        <taxon>Neoptera</taxon>
        <taxon>Endopterygota</taxon>
        <taxon>Lepidoptera</taxon>
        <taxon>Glossata</taxon>
        <taxon>Ditrysia</taxon>
        <taxon>Noctuoidea</taxon>
        <taxon>Noctuidae</taxon>
        <taxon>Noctuinae</taxon>
        <taxon>Hadenini</taxon>
        <taxon>Mythimna</taxon>
    </lineage>
</organism>
<keyword evidence="4" id="KW-0966">Cell projection</keyword>
<dbReference type="InterPro" id="IPR015943">
    <property type="entry name" value="WD40/YVTN_repeat-like_dom_sf"/>
</dbReference>
<evidence type="ECO:0000256" key="6">
    <source>
        <dbReference type="SAM" id="MobiDB-lite"/>
    </source>
</evidence>
<evidence type="ECO:0000256" key="4">
    <source>
        <dbReference type="ARBA" id="ARBA00023273"/>
    </source>
</evidence>
<dbReference type="SMART" id="SM00320">
    <property type="entry name" value="WD40"/>
    <property type="match status" value="4"/>
</dbReference>